<sequence>ELPPQQQLDTTKALIASGLAQGIISPNYKVIGHMQATPTECPGGALMEEISKLVSNVNVACFTISFAVGSDGAAYEGRGWKILGAHSKYFNSVSIGICVIGDWTCNWRRAGFHQARLQASRTSAGQSHRVPRPQVL</sequence>
<dbReference type="STRING" id="104452.A0A0L7LEL5"/>
<comment type="similarity">
    <text evidence="1">Belongs to the N-acetylmuramoyl-L-alanine amidase 2 family.</text>
</comment>
<proteinExistence type="inferred from homology"/>
<feature type="domain" description="Peptidoglycan recognition protein family" evidence="4">
    <location>
        <begin position="34"/>
        <end position="136"/>
    </location>
</feature>
<keyword evidence="6" id="KW-1185">Reference proteome</keyword>
<dbReference type="Pfam" id="PF01510">
    <property type="entry name" value="Amidase_2"/>
    <property type="match status" value="1"/>
</dbReference>
<dbReference type="SUPFAM" id="SSF55846">
    <property type="entry name" value="N-acetylmuramoyl-L-alanine amidase-like"/>
    <property type="match status" value="2"/>
</dbReference>
<dbReference type="SMART" id="SM00701">
    <property type="entry name" value="PGRP"/>
    <property type="match status" value="1"/>
</dbReference>
<gene>
    <name evidence="5" type="ORF">OBRU01_09763</name>
</gene>
<dbReference type="InterPro" id="IPR015510">
    <property type="entry name" value="PGRP"/>
</dbReference>
<comment type="caution">
    <text evidence="5">The sequence shown here is derived from an EMBL/GenBank/DDBJ whole genome shotgun (WGS) entry which is preliminary data.</text>
</comment>
<evidence type="ECO:0000313" key="6">
    <source>
        <dbReference type="Proteomes" id="UP000037510"/>
    </source>
</evidence>
<evidence type="ECO:0000313" key="5">
    <source>
        <dbReference type="EMBL" id="KOB73993.1"/>
    </source>
</evidence>
<protein>
    <submittedName>
        <fullName evidence="5">Peptidoglycan recognition protein-D</fullName>
    </submittedName>
</protein>
<dbReference type="GO" id="GO:0009253">
    <property type="term" value="P:peptidoglycan catabolic process"/>
    <property type="evidence" value="ECO:0007669"/>
    <property type="project" value="InterPro"/>
</dbReference>
<keyword evidence="2" id="KW-0399">Innate immunity</keyword>
<dbReference type="InterPro" id="IPR006619">
    <property type="entry name" value="PGRP_domain_met/bac"/>
</dbReference>
<dbReference type="GO" id="GO:0045087">
    <property type="term" value="P:innate immune response"/>
    <property type="evidence" value="ECO:0007669"/>
    <property type="project" value="UniProtKB-KW"/>
</dbReference>
<accession>A0A0L7LEL5</accession>
<dbReference type="GO" id="GO:0008270">
    <property type="term" value="F:zinc ion binding"/>
    <property type="evidence" value="ECO:0007669"/>
    <property type="project" value="InterPro"/>
</dbReference>
<dbReference type="PANTHER" id="PTHR11022:SF77">
    <property type="entry name" value="PEPTIDOGLYCAN-RECOGNITION PROTEIN LB"/>
    <property type="match status" value="1"/>
</dbReference>
<dbReference type="Gene3D" id="3.40.80.10">
    <property type="entry name" value="Peptidoglycan recognition protein-like"/>
    <property type="match status" value="2"/>
</dbReference>
<dbReference type="InterPro" id="IPR002502">
    <property type="entry name" value="Amidase_domain"/>
</dbReference>
<feature type="non-terminal residue" evidence="5">
    <location>
        <position position="1"/>
    </location>
</feature>
<dbReference type="EMBL" id="JTDY01001389">
    <property type="protein sequence ID" value="KOB73993.1"/>
    <property type="molecule type" value="Genomic_DNA"/>
</dbReference>
<dbReference type="PANTHER" id="PTHR11022">
    <property type="entry name" value="PEPTIDOGLYCAN RECOGNITION PROTEIN"/>
    <property type="match status" value="1"/>
</dbReference>
<evidence type="ECO:0000256" key="2">
    <source>
        <dbReference type="ARBA" id="ARBA00022588"/>
    </source>
</evidence>
<dbReference type="AlphaFoldDB" id="A0A0L7LEL5"/>
<feature type="non-terminal residue" evidence="5">
    <location>
        <position position="136"/>
    </location>
</feature>
<evidence type="ECO:0000256" key="3">
    <source>
        <dbReference type="ARBA" id="ARBA00022859"/>
    </source>
</evidence>
<evidence type="ECO:0000259" key="4">
    <source>
        <dbReference type="SMART" id="SM00701"/>
    </source>
</evidence>
<dbReference type="GO" id="GO:0008745">
    <property type="term" value="F:N-acetylmuramoyl-L-alanine amidase activity"/>
    <property type="evidence" value="ECO:0007669"/>
    <property type="project" value="InterPro"/>
</dbReference>
<reference evidence="5 6" key="1">
    <citation type="journal article" date="2015" name="Genome Biol. Evol.">
        <title>The genome of winter moth (Operophtera brumata) provides a genomic perspective on sexual dimorphism and phenology.</title>
        <authorList>
            <person name="Derks M.F."/>
            <person name="Smit S."/>
            <person name="Salis L."/>
            <person name="Schijlen E."/>
            <person name="Bossers A."/>
            <person name="Mateman C."/>
            <person name="Pijl A.S."/>
            <person name="de Ridder D."/>
            <person name="Groenen M.A."/>
            <person name="Visser M.E."/>
            <person name="Megens H.J."/>
        </authorList>
    </citation>
    <scope>NUCLEOTIDE SEQUENCE [LARGE SCALE GENOMIC DNA]</scope>
    <source>
        <strain evidence="5">WM2013NL</strain>
        <tissue evidence="5">Head and thorax</tissue>
    </source>
</reference>
<organism evidence="5 6">
    <name type="scientific">Operophtera brumata</name>
    <name type="common">Winter moth</name>
    <name type="synonym">Phalaena brumata</name>
    <dbReference type="NCBI Taxonomy" id="104452"/>
    <lineage>
        <taxon>Eukaryota</taxon>
        <taxon>Metazoa</taxon>
        <taxon>Ecdysozoa</taxon>
        <taxon>Arthropoda</taxon>
        <taxon>Hexapoda</taxon>
        <taxon>Insecta</taxon>
        <taxon>Pterygota</taxon>
        <taxon>Neoptera</taxon>
        <taxon>Endopterygota</taxon>
        <taxon>Lepidoptera</taxon>
        <taxon>Glossata</taxon>
        <taxon>Ditrysia</taxon>
        <taxon>Geometroidea</taxon>
        <taxon>Geometridae</taxon>
        <taxon>Larentiinae</taxon>
        <taxon>Operophtera</taxon>
    </lineage>
</organism>
<dbReference type="CDD" id="cd06583">
    <property type="entry name" value="PGRP"/>
    <property type="match status" value="1"/>
</dbReference>
<dbReference type="InterPro" id="IPR036505">
    <property type="entry name" value="Amidase/PGRP_sf"/>
</dbReference>
<evidence type="ECO:0000256" key="1">
    <source>
        <dbReference type="ARBA" id="ARBA00007553"/>
    </source>
</evidence>
<keyword evidence="3" id="KW-0391">Immunity</keyword>
<name>A0A0L7LEL5_OPEBR</name>
<dbReference type="Proteomes" id="UP000037510">
    <property type="component" value="Unassembled WGS sequence"/>
</dbReference>